<dbReference type="InterPro" id="IPR002219">
    <property type="entry name" value="PKC_DAG/PE"/>
</dbReference>
<gene>
    <name evidence="12" type="ORF">TSIB3V08_LOCUS4815</name>
</gene>
<evidence type="ECO:0000256" key="7">
    <source>
        <dbReference type="ARBA" id="ARBA00022771"/>
    </source>
</evidence>
<evidence type="ECO:0000256" key="9">
    <source>
        <dbReference type="ARBA" id="ARBA00022833"/>
    </source>
</evidence>
<evidence type="ECO:0000256" key="2">
    <source>
        <dbReference type="ARBA" id="ARBA00012133"/>
    </source>
</evidence>
<evidence type="ECO:0000313" key="12">
    <source>
        <dbReference type="EMBL" id="CAD7260647.1"/>
    </source>
</evidence>
<evidence type="ECO:0000256" key="5">
    <source>
        <dbReference type="ARBA" id="ARBA00022737"/>
    </source>
</evidence>
<keyword evidence="7" id="KW-0863">Zinc-finger</keyword>
<dbReference type="AlphaFoldDB" id="A0A7R9FZ08"/>
<accession>A0A7R9FZ08</accession>
<keyword evidence="9" id="KW-0862">Zinc</keyword>
<organism evidence="12">
    <name type="scientific">Timema shepardi</name>
    <name type="common">Walking stick</name>
    <dbReference type="NCBI Taxonomy" id="629360"/>
    <lineage>
        <taxon>Eukaryota</taxon>
        <taxon>Metazoa</taxon>
        <taxon>Ecdysozoa</taxon>
        <taxon>Arthropoda</taxon>
        <taxon>Hexapoda</taxon>
        <taxon>Insecta</taxon>
        <taxon>Pterygota</taxon>
        <taxon>Neoptera</taxon>
        <taxon>Polyneoptera</taxon>
        <taxon>Phasmatodea</taxon>
        <taxon>Timematodea</taxon>
        <taxon>Timematoidea</taxon>
        <taxon>Timematidae</taxon>
        <taxon>Timema</taxon>
    </lineage>
</organism>
<dbReference type="EC" id="2.7.1.107" evidence="2"/>
<dbReference type="SMART" id="SM00109">
    <property type="entry name" value="C1"/>
    <property type="match status" value="2"/>
</dbReference>
<keyword evidence="3" id="KW-0808">Transferase</keyword>
<dbReference type="EMBL" id="OC001783">
    <property type="protein sequence ID" value="CAD7260647.1"/>
    <property type="molecule type" value="Genomic_DNA"/>
</dbReference>
<dbReference type="PANTHER" id="PTHR11255:SF54">
    <property type="entry name" value="DIACYLGLYCEROL KINASE THETA"/>
    <property type="match status" value="1"/>
</dbReference>
<evidence type="ECO:0000259" key="11">
    <source>
        <dbReference type="PROSITE" id="PS50081"/>
    </source>
</evidence>
<dbReference type="PROSITE" id="PS00479">
    <property type="entry name" value="ZF_DAG_PE_1"/>
    <property type="match status" value="1"/>
</dbReference>
<protein>
    <recommendedName>
        <fullName evidence="2">diacylglycerol kinase (ATP)</fullName>
        <ecNumber evidence="2">2.7.1.107</ecNumber>
    </recommendedName>
</protein>
<dbReference type="GO" id="GO:0008270">
    <property type="term" value="F:zinc ion binding"/>
    <property type="evidence" value="ECO:0007669"/>
    <property type="project" value="UniProtKB-KW"/>
</dbReference>
<evidence type="ECO:0000256" key="6">
    <source>
        <dbReference type="ARBA" id="ARBA00022741"/>
    </source>
</evidence>
<dbReference type="GO" id="GO:0004143">
    <property type="term" value="F:ATP-dependent diacylglycerol kinase activity"/>
    <property type="evidence" value="ECO:0007669"/>
    <property type="project" value="UniProtKB-EC"/>
</dbReference>
<dbReference type="PANTHER" id="PTHR11255">
    <property type="entry name" value="DIACYLGLYCEROL KINASE"/>
    <property type="match status" value="1"/>
</dbReference>
<feature type="domain" description="Phorbol-ester/DAG-type" evidence="11">
    <location>
        <begin position="87"/>
        <end position="135"/>
    </location>
</feature>
<evidence type="ECO:0000256" key="10">
    <source>
        <dbReference type="ARBA" id="ARBA00022840"/>
    </source>
</evidence>
<dbReference type="InterPro" id="IPR046349">
    <property type="entry name" value="C1-like_sf"/>
</dbReference>
<reference evidence="12" key="1">
    <citation type="submission" date="2020-11" db="EMBL/GenBank/DDBJ databases">
        <authorList>
            <person name="Tran Van P."/>
        </authorList>
    </citation>
    <scope>NUCLEOTIDE SEQUENCE</scope>
</reference>
<dbReference type="Pfam" id="PF00130">
    <property type="entry name" value="C1_1"/>
    <property type="match status" value="1"/>
</dbReference>
<dbReference type="CDD" id="cd20804">
    <property type="entry name" value="C1_DGKtheta_typeV_rpt2"/>
    <property type="match status" value="1"/>
</dbReference>
<dbReference type="CDD" id="cd20854">
    <property type="entry name" value="C1_DGKtheta_typeV_rpt3"/>
    <property type="match status" value="1"/>
</dbReference>
<feature type="domain" description="Phorbol-ester/DAG-type" evidence="11">
    <location>
        <begin position="153"/>
        <end position="204"/>
    </location>
</feature>
<keyword evidence="8" id="KW-0418">Kinase</keyword>
<dbReference type="PROSITE" id="PS50081">
    <property type="entry name" value="ZF_DAG_PE_2"/>
    <property type="match status" value="2"/>
</dbReference>
<name>A0A7R9FZ08_TIMSH</name>
<sequence length="297" mass="34160">MAEWSGWLTTEPLVLSYQSPWLSAQPVSWRDSVNQKAKEAIRKARPLWKETTKVNNKLGDELLQRLREEARRERKRYKRYLYPNPVAHCWSEPIHHKRKFCNVCRKRLEDSLSIHCEICEYFVHADCQDFAVADCKENATYLPGKDLATVHHQHHWREGNLPSNTKCAMCKKTCWSVECLSGMRCEWCGMTSHAICYRQVPGDCTFGNLEPIYLPPHAVSIPRTEVPMEAIIGVQVRRKETMSLTIKFNSYLVTVSYSHVRWTEKTIVEDSTTNGVERKAGLPGRKSTVALAVPALA</sequence>
<dbReference type="Gene3D" id="3.30.60.20">
    <property type="match status" value="2"/>
</dbReference>
<evidence type="ECO:0000256" key="1">
    <source>
        <dbReference type="ARBA" id="ARBA00009280"/>
    </source>
</evidence>
<keyword evidence="10" id="KW-0067">ATP-binding</keyword>
<evidence type="ECO:0000256" key="3">
    <source>
        <dbReference type="ARBA" id="ARBA00022679"/>
    </source>
</evidence>
<evidence type="ECO:0000256" key="4">
    <source>
        <dbReference type="ARBA" id="ARBA00022723"/>
    </source>
</evidence>
<dbReference type="GO" id="GO:0005524">
    <property type="term" value="F:ATP binding"/>
    <property type="evidence" value="ECO:0007669"/>
    <property type="project" value="UniProtKB-KW"/>
</dbReference>
<keyword evidence="6" id="KW-0547">Nucleotide-binding</keyword>
<dbReference type="InterPro" id="IPR037607">
    <property type="entry name" value="DGK"/>
</dbReference>
<dbReference type="FunFam" id="3.30.60.20:FF:000002">
    <property type="entry name" value="Diacylglycerol kinase"/>
    <property type="match status" value="1"/>
</dbReference>
<keyword evidence="4" id="KW-0479">Metal-binding</keyword>
<proteinExistence type="inferred from homology"/>
<evidence type="ECO:0000256" key="8">
    <source>
        <dbReference type="ARBA" id="ARBA00022777"/>
    </source>
</evidence>
<dbReference type="GO" id="GO:0007165">
    <property type="term" value="P:signal transduction"/>
    <property type="evidence" value="ECO:0007669"/>
    <property type="project" value="InterPro"/>
</dbReference>
<dbReference type="GO" id="GO:0016020">
    <property type="term" value="C:membrane"/>
    <property type="evidence" value="ECO:0007669"/>
    <property type="project" value="UniProtKB-SubCell"/>
</dbReference>
<dbReference type="SUPFAM" id="SSF57889">
    <property type="entry name" value="Cysteine-rich domain"/>
    <property type="match status" value="2"/>
</dbReference>
<keyword evidence="5" id="KW-0677">Repeat</keyword>
<comment type="similarity">
    <text evidence="1">Belongs to the eukaryotic diacylglycerol kinase family.</text>
</comment>